<reference evidence="5 6" key="1">
    <citation type="submission" date="2018-05" db="EMBL/GenBank/DDBJ databases">
        <title>Acuticoccus sediminis sp. nov., isolated from deep-sea sediment of Indian Ocean.</title>
        <authorList>
            <person name="Liu X."/>
            <person name="Lai Q."/>
            <person name="Du Y."/>
            <person name="Sun F."/>
            <person name="Zhang X."/>
            <person name="Wang S."/>
            <person name="Shao Z."/>
        </authorList>
    </citation>
    <scope>NUCLEOTIDE SEQUENCE [LARGE SCALE GENOMIC DNA]</scope>
    <source>
        <strain evidence="5 6">PTG4-2</strain>
    </source>
</reference>
<dbReference type="InterPro" id="IPR036291">
    <property type="entry name" value="NAD(P)-bd_dom_sf"/>
</dbReference>
<dbReference type="InterPro" id="IPR050988">
    <property type="entry name" value="Mannitol_DH/Oxidoreductase"/>
</dbReference>
<dbReference type="InterPro" id="IPR023027">
    <property type="entry name" value="Mannitol_DH_CS"/>
</dbReference>
<dbReference type="PANTHER" id="PTHR43362">
    <property type="entry name" value="MANNITOL DEHYDROGENASE DSF1-RELATED"/>
    <property type="match status" value="1"/>
</dbReference>
<dbReference type="Gene3D" id="1.10.1040.10">
    <property type="entry name" value="N-(1-d-carboxylethyl)-l-norvaline Dehydrogenase, domain 2"/>
    <property type="match status" value="1"/>
</dbReference>
<dbReference type="InterPro" id="IPR013328">
    <property type="entry name" value="6PGD_dom2"/>
</dbReference>
<dbReference type="InterPro" id="IPR013118">
    <property type="entry name" value="Mannitol_DH_C"/>
</dbReference>
<dbReference type="EMBL" id="QHHQ01000002">
    <property type="protein sequence ID" value="RAI01509.1"/>
    <property type="molecule type" value="Genomic_DNA"/>
</dbReference>
<evidence type="ECO:0000313" key="5">
    <source>
        <dbReference type="EMBL" id="RAI01509.1"/>
    </source>
</evidence>
<dbReference type="InterPro" id="IPR008927">
    <property type="entry name" value="6-PGluconate_DH-like_C_sf"/>
</dbReference>
<dbReference type="InterPro" id="IPR000669">
    <property type="entry name" value="Mannitol_DH"/>
</dbReference>
<dbReference type="PRINTS" id="PR00084">
    <property type="entry name" value="MTLDHDRGNASE"/>
</dbReference>
<keyword evidence="1" id="KW-0560">Oxidoreductase</keyword>
<gene>
    <name evidence="5" type="ORF">DLJ53_08745</name>
</gene>
<evidence type="ECO:0000259" key="3">
    <source>
        <dbReference type="Pfam" id="PF01232"/>
    </source>
</evidence>
<dbReference type="GO" id="GO:0016616">
    <property type="term" value="F:oxidoreductase activity, acting on the CH-OH group of donors, NAD or NADP as acceptor"/>
    <property type="evidence" value="ECO:0007669"/>
    <property type="project" value="TreeGrafter"/>
</dbReference>
<dbReference type="Proteomes" id="UP000249590">
    <property type="component" value="Unassembled WGS sequence"/>
</dbReference>
<protein>
    <submittedName>
        <fullName evidence="5">Mannitol dehydrogenase family protein</fullName>
    </submittedName>
</protein>
<dbReference type="Gene3D" id="3.40.50.720">
    <property type="entry name" value="NAD(P)-binding Rossmann-like Domain"/>
    <property type="match status" value="1"/>
</dbReference>
<dbReference type="PROSITE" id="PS00974">
    <property type="entry name" value="MANNITOL_DHGENASE"/>
    <property type="match status" value="1"/>
</dbReference>
<evidence type="ECO:0000259" key="4">
    <source>
        <dbReference type="Pfam" id="PF08125"/>
    </source>
</evidence>
<keyword evidence="2" id="KW-0520">NAD</keyword>
<dbReference type="SUPFAM" id="SSF48179">
    <property type="entry name" value="6-phosphogluconate dehydrogenase C-terminal domain-like"/>
    <property type="match status" value="1"/>
</dbReference>
<evidence type="ECO:0000256" key="1">
    <source>
        <dbReference type="ARBA" id="ARBA00023002"/>
    </source>
</evidence>
<dbReference type="Pfam" id="PF01232">
    <property type="entry name" value="Mannitol_dh"/>
    <property type="match status" value="1"/>
</dbReference>
<keyword evidence="6" id="KW-1185">Reference proteome</keyword>
<sequence length="489" mass="52140">MSPRLATTDGLPETVARPRYDRDTHGVGIVHLGLGAFHKAHQAVATDDALAAAGGDWRIAGVSLRSAAPSEELTPQNGLYTLIERGRDGTRARVVGAIARALALRTDRQAVLDALCAPETRIVSLTVTEKGYGVDRASGGVDLAHPAIQSDLAAPDAPQGVAGLLVWALGRRRAAGVAPFTVLCCDNLPENGHVLRGLLLDFAARAAPDLKDFIASEVAFPSTMVDRITPARGAETLALAEDLTGRRDEAAVETETFTQWVIEDRFPTGRPAWEASGAIFVTDVRPYEDMKLRMLNGAHSMLAYSGFLAGHAHVRDVMRDEALVALIRRHLSAAAATLAPVPGVGLAGYAEDLIERFANPHLAHQTYQIAMDGSQKMPQRIFAPAVEAMRRGQSLEPFAFAAAAWLRYTLGRAEDGAAYDLRDPRAAALATDRADAEGIVRHVEAIPGLIPPELTADAAWHGMVVAKLSRILQDGIRAVLVDEAGSARS</sequence>
<comment type="caution">
    <text evidence="5">The sequence shown here is derived from an EMBL/GenBank/DDBJ whole genome shotgun (WGS) entry which is preliminary data.</text>
</comment>
<dbReference type="OrthoDB" id="271711at2"/>
<dbReference type="Pfam" id="PF08125">
    <property type="entry name" value="Mannitol_dh_C"/>
    <property type="match status" value="1"/>
</dbReference>
<dbReference type="RefSeq" id="WP_111344384.1">
    <property type="nucleotide sequence ID" value="NZ_QHHQ01000002.1"/>
</dbReference>
<dbReference type="GO" id="GO:0019594">
    <property type="term" value="P:mannitol metabolic process"/>
    <property type="evidence" value="ECO:0007669"/>
    <property type="project" value="InterPro"/>
</dbReference>
<feature type="domain" description="Mannitol dehydrogenase N-terminal" evidence="3">
    <location>
        <begin position="28"/>
        <end position="274"/>
    </location>
</feature>
<accession>A0A8B2NSL2</accession>
<organism evidence="5 6">
    <name type="scientific">Acuticoccus sediminis</name>
    <dbReference type="NCBI Taxonomy" id="2184697"/>
    <lineage>
        <taxon>Bacteria</taxon>
        <taxon>Pseudomonadati</taxon>
        <taxon>Pseudomonadota</taxon>
        <taxon>Alphaproteobacteria</taxon>
        <taxon>Hyphomicrobiales</taxon>
        <taxon>Amorphaceae</taxon>
        <taxon>Acuticoccus</taxon>
    </lineage>
</organism>
<dbReference type="AlphaFoldDB" id="A0A8B2NSL2"/>
<dbReference type="PANTHER" id="PTHR43362:SF1">
    <property type="entry name" value="MANNITOL DEHYDROGENASE 2-RELATED"/>
    <property type="match status" value="1"/>
</dbReference>
<dbReference type="SUPFAM" id="SSF51735">
    <property type="entry name" value="NAD(P)-binding Rossmann-fold domains"/>
    <property type="match status" value="1"/>
</dbReference>
<dbReference type="InterPro" id="IPR013131">
    <property type="entry name" value="Mannitol_DH_N"/>
</dbReference>
<proteinExistence type="predicted"/>
<feature type="domain" description="Mannitol dehydrogenase C-terminal" evidence="4">
    <location>
        <begin position="283"/>
        <end position="460"/>
    </location>
</feature>
<evidence type="ECO:0000313" key="6">
    <source>
        <dbReference type="Proteomes" id="UP000249590"/>
    </source>
</evidence>
<name>A0A8B2NSL2_9HYPH</name>
<evidence type="ECO:0000256" key="2">
    <source>
        <dbReference type="ARBA" id="ARBA00023027"/>
    </source>
</evidence>